<reference evidence="2" key="2">
    <citation type="submission" date="2004-08" db="EMBL/GenBank/DDBJ databases">
        <authorList>
            <person name="Putnam N."/>
            <person name="Detter J.C."/>
            <person name="Richardson P.M."/>
            <person name="Rokhsar D."/>
        </authorList>
    </citation>
    <scope>NUCLEOTIDE SEQUENCE</scope>
</reference>
<keyword evidence="1" id="KW-0472">Membrane</keyword>
<organism evidence="2">
    <name type="scientific">Uncultured archaeon GZfos26G2</name>
    <dbReference type="NCBI Taxonomy" id="3386331"/>
    <lineage>
        <taxon>Archaea</taxon>
        <taxon>Methanobacteriati</taxon>
        <taxon>Methanobacteriota</taxon>
        <taxon>Stenosarchaea group</taxon>
        <taxon>Methanomicrobia</taxon>
        <taxon>Candidatus Methanophagales</taxon>
        <taxon>Candidatus Methanophagaceae</taxon>
        <taxon>Candidatus Methanophaga</taxon>
    </lineage>
</organism>
<keyword evidence="1" id="KW-1133">Transmembrane helix</keyword>
<proteinExistence type="predicted"/>
<sequence>MYVCFCPLFNHKLFTLSIAGFTNRITSIAMCFTGFFFVLAKFSISLYTSSINHLI</sequence>
<name>Q649B8_UNCAG</name>
<dbReference type="AlphaFoldDB" id="Q649B8"/>
<protein>
    <submittedName>
        <fullName evidence="2">Uncharacterized protein</fullName>
    </submittedName>
</protein>
<feature type="transmembrane region" description="Helical" evidence="1">
    <location>
        <begin position="25"/>
        <end position="47"/>
    </location>
</feature>
<accession>Q649B8</accession>
<evidence type="ECO:0000256" key="1">
    <source>
        <dbReference type="SAM" id="Phobius"/>
    </source>
</evidence>
<reference evidence="2" key="1">
    <citation type="journal article" date="2004" name="Science">
        <title>Reverse methanogenesis: testing the hypothesis with environmental genomics.</title>
        <authorList>
            <person name="Hallam S.J."/>
            <person name="Putnam N."/>
            <person name="Preston C.M."/>
            <person name="Detter J.C."/>
            <person name="Rokhsar D."/>
            <person name="Richardson P.M."/>
            <person name="DeLong E.F."/>
        </authorList>
    </citation>
    <scope>NUCLEOTIDE SEQUENCE</scope>
</reference>
<gene>
    <name evidence="2" type="ORF">GZ35B7_42</name>
</gene>
<evidence type="ECO:0000313" key="2">
    <source>
        <dbReference type="EMBL" id="AAU84009.1"/>
    </source>
</evidence>
<keyword evidence="1" id="KW-0812">Transmembrane</keyword>
<dbReference type="EMBL" id="AY714864">
    <property type="protein sequence ID" value="AAU84009.1"/>
    <property type="molecule type" value="Genomic_DNA"/>
</dbReference>